<comment type="caution">
    <text evidence="2">The sequence shown here is derived from an EMBL/GenBank/DDBJ whole genome shotgun (WGS) entry which is preliminary data.</text>
</comment>
<proteinExistence type="predicted"/>
<dbReference type="Gene3D" id="3.10.450.50">
    <property type="match status" value="2"/>
</dbReference>
<name>A0A9E4TTY6_9GAMM</name>
<dbReference type="PANTHER" id="PTHR38436">
    <property type="entry name" value="POLYKETIDE CYCLASE SNOAL-LIKE DOMAIN"/>
    <property type="match status" value="1"/>
</dbReference>
<organism evidence="2 3">
    <name type="scientific">Candidatus Thiodiazotropha taylori</name>
    <dbReference type="NCBI Taxonomy" id="2792791"/>
    <lineage>
        <taxon>Bacteria</taxon>
        <taxon>Pseudomonadati</taxon>
        <taxon>Pseudomonadota</taxon>
        <taxon>Gammaproteobacteria</taxon>
        <taxon>Chromatiales</taxon>
        <taxon>Sedimenticolaceae</taxon>
        <taxon>Candidatus Thiodiazotropha</taxon>
    </lineage>
</organism>
<dbReference type="GO" id="GO:0030638">
    <property type="term" value="P:polyketide metabolic process"/>
    <property type="evidence" value="ECO:0007669"/>
    <property type="project" value="InterPro"/>
</dbReference>
<feature type="domain" description="SnoaL-like" evidence="1">
    <location>
        <begin position="34"/>
        <end position="129"/>
    </location>
</feature>
<dbReference type="Pfam" id="PF12680">
    <property type="entry name" value="SnoaL_2"/>
    <property type="match status" value="2"/>
</dbReference>
<feature type="domain" description="SnoaL-like" evidence="1">
    <location>
        <begin position="168"/>
        <end position="263"/>
    </location>
</feature>
<dbReference type="InterPro" id="IPR037401">
    <property type="entry name" value="SnoaL-like"/>
</dbReference>
<dbReference type="InterPro" id="IPR009959">
    <property type="entry name" value="Cyclase_SnoaL-like"/>
</dbReference>
<reference evidence="2" key="1">
    <citation type="journal article" date="2021" name="Proc. Natl. Acad. Sci. U.S.A.">
        <title>Global biogeography of chemosynthetic symbionts reveals both localized and globally distributed symbiont groups. .</title>
        <authorList>
            <person name="Osvatic J.T."/>
            <person name="Wilkins L.G.E."/>
            <person name="Leibrecht L."/>
            <person name="Leray M."/>
            <person name="Zauner S."/>
            <person name="Polzin J."/>
            <person name="Camacho Y."/>
            <person name="Gros O."/>
            <person name="van Gils J.A."/>
            <person name="Eisen J.A."/>
            <person name="Petersen J.M."/>
            <person name="Yuen B."/>
        </authorList>
    </citation>
    <scope>NUCLEOTIDE SEQUENCE</scope>
    <source>
        <strain evidence="2">MAGclacostrist055</strain>
    </source>
</reference>
<dbReference type="InterPro" id="IPR032710">
    <property type="entry name" value="NTF2-like_dom_sf"/>
</dbReference>
<evidence type="ECO:0000259" key="1">
    <source>
        <dbReference type="Pfam" id="PF12680"/>
    </source>
</evidence>
<dbReference type="PANTHER" id="PTHR38436:SF1">
    <property type="entry name" value="ESTER CYCLASE"/>
    <property type="match status" value="1"/>
</dbReference>
<evidence type="ECO:0000313" key="2">
    <source>
        <dbReference type="EMBL" id="MCG7979795.1"/>
    </source>
</evidence>
<dbReference type="EMBL" id="JAEPCR010000084">
    <property type="protein sequence ID" value="MCG7979795.1"/>
    <property type="molecule type" value="Genomic_DNA"/>
</dbReference>
<protein>
    <submittedName>
        <fullName evidence="2">Nuclear transport factor 2 family protein</fullName>
    </submittedName>
</protein>
<dbReference type="Proteomes" id="UP000886674">
    <property type="component" value="Unassembled WGS sequence"/>
</dbReference>
<evidence type="ECO:0000313" key="3">
    <source>
        <dbReference type="Proteomes" id="UP000886674"/>
    </source>
</evidence>
<sequence>MKDTIFKTAGAVVISVCFGMVAFAGDMPKDIAVAEMASLFKSFDQDAARHLIAKDVVQHNQQVPNGAAPLIDLIPKLKKSGISSTTHRLIAEGNMVVAHNEYKNAQLFGGAHLAAFDVFRIEDGQVVEHWDNITAVTPPNPSGRTQFDGTTEITDLDKTEENKELVTNFVHNVLQGKAPGKITDYISSETYLQHNSGVADGLEGLNKAIKAMIEAGTPMTYSDTHMIIAEGNFVLTASEGQFMGKHSAFYDLFRVDDGKIVEHWDVIQEISEKSANDSGKF</sequence>
<dbReference type="SUPFAM" id="SSF54427">
    <property type="entry name" value="NTF2-like"/>
    <property type="match status" value="2"/>
</dbReference>
<dbReference type="AlphaFoldDB" id="A0A9E4TTY6"/>
<accession>A0A9E4TTY6</accession>
<gene>
    <name evidence="2" type="ORF">JAY77_16820</name>
</gene>